<name>A0A8S1NQV7_9CILI</name>
<dbReference type="OrthoDB" id="302669at2759"/>
<dbReference type="EMBL" id="CAJJDN010000063">
    <property type="protein sequence ID" value="CAD8094898.1"/>
    <property type="molecule type" value="Genomic_DNA"/>
</dbReference>
<evidence type="ECO:0000313" key="2">
    <source>
        <dbReference type="Proteomes" id="UP000692954"/>
    </source>
</evidence>
<evidence type="ECO:0000313" key="1">
    <source>
        <dbReference type="EMBL" id="CAD8094898.1"/>
    </source>
</evidence>
<keyword evidence="2" id="KW-1185">Reference proteome</keyword>
<protein>
    <recommendedName>
        <fullName evidence="3">STOP protein</fullName>
    </recommendedName>
</protein>
<organism evidence="1 2">
    <name type="scientific">Paramecium sonneborni</name>
    <dbReference type="NCBI Taxonomy" id="65129"/>
    <lineage>
        <taxon>Eukaryota</taxon>
        <taxon>Sar</taxon>
        <taxon>Alveolata</taxon>
        <taxon>Ciliophora</taxon>
        <taxon>Intramacronucleata</taxon>
        <taxon>Oligohymenophorea</taxon>
        <taxon>Peniculida</taxon>
        <taxon>Parameciidae</taxon>
        <taxon>Paramecium</taxon>
    </lineage>
</organism>
<gene>
    <name evidence="1" type="ORF">PSON_ATCC_30995.1.T0630122</name>
</gene>
<sequence length="257" mass="29869">MHLSKQQLLNQQIPSFQHAEGTCLCGVCLCGNCLCKPQPIKQSYFNKLSSVYETDFQQRYSVLPKARPIIIEEPKRRRAFSQNSVYDEDFTPKQIFQGENYEKSHLPQLRIPFAGCNSYALQYPNKCTDPPQQLRPVNQIQLLPAKMDNISQYQREYKLRQQQREYEFSNFSKIMNKRLHINSKDKLVYSNSSYQDQFKPRQSIGTIKLPAHQSSLPFGISNIGINPFVSQSKFEYATKFQSQCEASKKIQEICSKT</sequence>
<proteinExistence type="predicted"/>
<reference evidence="1" key="1">
    <citation type="submission" date="2021-01" db="EMBL/GenBank/DDBJ databases">
        <authorList>
            <consortium name="Genoscope - CEA"/>
            <person name="William W."/>
        </authorList>
    </citation>
    <scope>NUCLEOTIDE SEQUENCE</scope>
</reference>
<comment type="caution">
    <text evidence="1">The sequence shown here is derived from an EMBL/GenBank/DDBJ whole genome shotgun (WGS) entry which is preliminary data.</text>
</comment>
<evidence type="ECO:0008006" key="3">
    <source>
        <dbReference type="Google" id="ProtNLM"/>
    </source>
</evidence>
<dbReference type="AlphaFoldDB" id="A0A8S1NQV7"/>
<dbReference type="Proteomes" id="UP000692954">
    <property type="component" value="Unassembled WGS sequence"/>
</dbReference>
<accession>A0A8S1NQV7</accession>